<dbReference type="GO" id="GO:0008270">
    <property type="term" value="F:zinc ion binding"/>
    <property type="evidence" value="ECO:0007669"/>
    <property type="project" value="UniProtKB-KW"/>
</dbReference>
<dbReference type="SUPFAM" id="SSF53300">
    <property type="entry name" value="vWA-like"/>
    <property type="match status" value="1"/>
</dbReference>
<dbReference type="InterPro" id="IPR011993">
    <property type="entry name" value="PH-like_dom_sf"/>
</dbReference>
<feature type="region of interest" description="Disordered" evidence="2">
    <location>
        <begin position="744"/>
        <end position="793"/>
    </location>
</feature>
<dbReference type="STRING" id="1051891.A0A0C3QQ66"/>
<organism evidence="4 5">
    <name type="scientific">Tulasnella calospora MUT 4182</name>
    <dbReference type="NCBI Taxonomy" id="1051891"/>
    <lineage>
        <taxon>Eukaryota</taxon>
        <taxon>Fungi</taxon>
        <taxon>Dikarya</taxon>
        <taxon>Basidiomycota</taxon>
        <taxon>Agaricomycotina</taxon>
        <taxon>Agaricomycetes</taxon>
        <taxon>Cantharellales</taxon>
        <taxon>Tulasnellaceae</taxon>
        <taxon>Tulasnella</taxon>
    </lineage>
</organism>
<dbReference type="OrthoDB" id="299997at2759"/>
<gene>
    <name evidence="4" type="ORF">M407DRAFT_14292</name>
</gene>
<feature type="compositionally biased region" description="Low complexity" evidence="2">
    <location>
        <begin position="236"/>
        <end position="248"/>
    </location>
</feature>
<dbReference type="Proteomes" id="UP000054248">
    <property type="component" value="Unassembled WGS sequence"/>
</dbReference>
<keyword evidence="1" id="KW-0863">Zinc-finger</keyword>
<evidence type="ECO:0000256" key="2">
    <source>
        <dbReference type="SAM" id="MobiDB-lite"/>
    </source>
</evidence>
<feature type="region of interest" description="Disordered" evidence="2">
    <location>
        <begin position="687"/>
        <end position="732"/>
    </location>
</feature>
<dbReference type="InterPro" id="IPR013083">
    <property type="entry name" value="Znf_RING/FYVE/PHD"/>
</dbReference>
<feature type="region of interest" description="Disordered" evidence="2">
    <location>
        <begin position="388"/>
        <end position="505"/>
    </location>
</feature>
<dbReference type="SUPFAM" id="SSF57850">
    <property type="entry name" value="RING/U-box"/>
    <property type="match status" value="1"/>
</dbReference>
<keyword evidence="5" id="KW-1185">Reference proteome</keyword>
<dbReference type="GO" id="GO:0030010">
    <property type="term" value="P:establishment of cell polarity"/>
    <property type="evidence" value="ECO:0007669"/>
    <property type="project" value="TreeGrafter"/>
</dbReference>
<feature type="region of interest" description="Disordered" evidence="2">
    <location>
        <begin position="950"/>
        <end position="972"/>
    </location>
</feature>
<feature type="compositionally biased region" description="Low complexity" evidence="2">
    <location>
        <begin position="778"/>
        <end position="788"/>
    </location>
</feature>
<dbReference type="GO" id="GO:0000935">
    <property type="term" value="C:division septum"/>
    <property type="evidence" value="ECO:0007669"/>
    <property type="project" value="TreeGrafter"/>
</dbReference>
<dbReference type="GO" id="GO:0005085">
    <property type="term" value="F:guanyl-nucleotide exchange factor activity"/>
    <property type="evidence" value="ECO:0007669"/>
    <property type="project" value="InterPro"/>
</dbReference>
<dbReference type="InterPro" id="IPR053026">
    <property type="entry name" value="CDC42_GEF"/>
</dbReference>
<name>A0A0C3QQ66_9AGAM</name>
<dbReference type="EMBL" id="KN822970">
    <property type="protein sequence ID" value="KIO30581.1"/>
    <property type="molecule type" value="Genomic_DNA"/>
</dbReference>
<feature type="compositionally biased region" description="Gly residues" evidence="2">
    <location>
        <begin position="222"/>
        <end position="235"/>
    </location>
</feature>
<feature type="region of interest" description="Disordered" evidence="2">
    <location>
        <begin position="813"/>
        <end position="852"/>
    </location>
</feature>
<feature type="compositionally biased region" description="Pro residues" evidence="2">
    <location>
        <begin position="832"/>
        <end position="843"/>
    </location>
</feature>
<proteinExistence type="predicted"/>
<evidence type="ECO:0000313" key="5">
    <source>
        <dbReference type="Proteomes" id="UP000054248"/>
    </source>
</evidence>
<feature type="region of interest" description="Disordered" evidence="2">
    <location>
        <begin position="592"/>
        <end position="615"/>
    </location>
</feature>
<dbReference type="SMART" id="SM00184">
    <property type="entry name" value="RING"/>
    <property type="match status" value="1"/>
</dbReference>
<dbReference type="GO" id="GO:0005737">
    <property type="term" value="C:cytoplasm"/>
    <property type="evidence" value="ECO:0007669"/>
    <property type="project" value="TreeGrafter"/>
</dbReference>
<feature type="compositionally biased region" description="Polar residues" evidence="2">
    <location>
        <begin position="292"/>
        <end position="304"/>
    </location>
</feature>
<dbReference type="PANTHER" id="PTHR47339:SF1">
    <property type="entry name" value="CELL DIVISION CONTROL PROTEIN 24"/>
    <property type="match status" value="1"/>
</dbReference>
<feature type="compositionally biased region" description="Gly residues" evidence="2">
    <location>
        <begin position="399"/>
        <end position="414"/>
    </location>
</feature>
<evidence type="ECO:0000256" key="1">
    <source>
        <dbReference type="PROSITE-ProRule" id="PRU00175"/>
    </source>
</evidence>
<dbReference type="InterPro" id="IPR033511">
    <property type="entry name" value="Cdc24/Scd1_PH_dom"/>
</dbReference>
<feature type="region of interest" description="Disordered" evidence="2">
    <location>
        <begin position="1"/>
        <end position="66"/>
    </location>
</feature>
<feature type="compositionally biased region" description="Gly residues" evidence="2">
    <location>
        <begin position="325"/>
        <end position="336"/>
    </location>
</feature>
<reference evidence="4 5" key="1">
    <citation type="submission" date="2014-04" db="EMBL/GenBank/DDBJ databases">
        <authorList>
            <consortium name="DOE Joint Genome Institute"/>
            <person name="Kuo A."/>
            <person name="Girlanda M."/>
            <person name="Perotto S."/>
            <person name="Kohler A."/>
            <person name="Nagy L.G."/>
            <person name="Floudas D."/>
            <person name="Copeland A."/>
            <person name="Barry K.W."/>
            <person name="Cichocki N."/>
            <person name="Veneault-Fourrey C."/>
            <person name="LaButti K."/>
            <person name="Lindquist E.A."/>
            <person name="Lipzen A."/>
            <person name="Lundell T."/>
            <person name="Morin E."/>
            <person name="Murat C."/>
            <person name="Sun H."/>
            <person name="Tunlid A."/>
            <person name="Henrissat B."/>
            <person name="Grigoriev I.V."/>
            <person name="Hibbett D.S."/>
            <person name="Martin F."/>
            <person name="Nordberg H.P."/>
            <person name="Cantor M.N."/>
            <person name="Hua S.X."/>
        </authorList>
    </citation>
    <scope>NUCLEOTIDE SEQUENCE [LARGE SCALE GENOMIC DNA]</scope>
    <source>
        <strain evidence="4 5">MUT 4182</strain>
    </source>
</reference>
<feature type="domain" description="RING-type" evidence="3">
    <location>
        <begin position="80"/>
        <end position="141"/>
    </location>
</feature>
<feature type="compositionally biased region" description="Low complexity" evidence="2">
    <location>
        <begin position="755"/>
        <end position="765"/>
    </location>
</feature>
<dbReference type="GO" id="GO:0043332">
    <property type="term" value="C:mating projection tip"/>
    <property type="evidence" value="ECO:0007669"/>
    <property type="project" value="TreeGrafter"/>
</dbReference>
<feature type="region of interest" description="Disordered" evidence="2">
    <location>
        <begin position="222"/>
        <end position="356"/>
    </location>
</feature>
<feature type="compositionally biased region" description="Low complexity" evidence="2">
    <location>
        <begin position="710"/>
        <end position="721"/>
    </location>
</feature>
<evidence type="ECO:0000259" key="3">
    <source>
        <dbReference type="PROSITE" id="PS50089"/>
    </source>
</evidence>
<dbReference type="InterPro" id="IPR002035">
    <property type="entry name" value="VWF_A"/>
</dbReference>
<dbReference type="Pfam" id="PF15411">
    <property type="entry name" value="PH_10"/>
    <property type="match status" value="1"/>
</dbReference>
<evidence type="ECO:0000313" key="4">
    <source>
        <dbReference type="EMBL" id="KIO30581.1"/>
    </source>
</evidence>
<accession>A0A0C3QQ66</accession>
<keyword evidence="1" id="KW-0479">Metal-binding</keyword>
<dbReference type="InterPro" id="IPR036465">
    <property type="entry name" value="vWFA_dom_sf"/>
</dbReference>
<dbReference type="Gene3D" id="2.30.29.30">
    <property type="entry name" value="Pleckstrin-homology domain (PH domain)/Phosphotyrosine-binding domain (PTB)"/>
    <property type="match status" value="1"/>
</dbReference>
<dbReference type="GO" id="GO:0031106">
    <property type="term" value="P:septin ring organization"/>
    <property type="evidence" value="ECO:0007669"/>
    <property type="project" value="TreeGrafter"/>
</dbReference>
<protein>
    <recommendedName>
        <fullName evidence="3">RING-type domain-containing protein</fullName>
    </recommendedName>
</protein>
<dbReference type="InterPro" id="IPR001841">
    <property type="entry name" value="Znf_RING"/>
</dbReference>
<reference evidence="5" key="2">
    <citation type="submission" date="2015-01" db="EMBL/GenBank/DDBJ databases">
        <title>Evolutionary Origins and Diversification of the Mycorrhizal Mutualists.</title>
        <authorList>
            <consortium name="DOE Joint Genome Institute"/>
            <consortium name="Mycorrhizal Genomics Consortium"/>
            <person name="Kohler A."/>
            <person name="Kuo A."/>
            <person name="Nagy L.G."/>
            <person name="Floudas D."/>
            <person name="Copeland A."/>
            <person name="Barry K.W."/>
            <person name="Cichocki N."/>
            <person name="Veneault-Fourrey C."/>
            <person name="LaButti K."/>
            <person name="Lindquist E.A."/>
            <person name="Lipzen A."/>
            <person name="Lundell T."/>
            <person name="Morin E."/>
            <person name="Murat C."/>
            <person name="Riley R."/>
            <person name="Ohm R."/>
            <person name="Sun H."/>
            <person name="Tunlid A."/>
            <person name="Henrissat B."/>
            <person name="Grigoriev I.V."/>
            <person name="Hibbett D.S."/>
            <person name="Martin F."/>
        </authorList>
    </citation>
    <scope>NUCLEOTIDE SEQUENCE [LARGE SCALE GENOMIC DNA]</scope>
    <source>
        <strain evidence="5">MUT 4182</strain>
    </source>
</reference>
<feature type="compositionally biased region" description="Basic residues" evidence="2">
    <location>
        <begin position="455"/>
        <end position="476"/>
    </location>
</feature>
<dbReference type="PANTHER" id="PTHR47339">
    <property type="entry name" value="CELL DIVISION CONTROL PROTEIN 24"/>
    <property type="match status" value="1"/>
</dbReference>
<feature type="compositionally biased region" description="Polar residues" evidence="2">
    <location>
        <begin position="1"/>
        <end position="11"/>
    </location>
</feature>
<sequence length="1396" mass="148516">MARFTNPSTWGRSKPKASAAELSTADLNQSSSYRDPYGQPSSSSSYGGAAATTHHHPYASNPSSAPPVIAHDVTEADETCPVCLESLAFSFRLPGEKPHVVPECGHALHEACFTTVYGPLPKANGAGGPRKSNIGVCGVCRRPMKVGDGDGGKQSNKLAALTGMDGPEDAHHRASPFPLASPMPSVIVGPNRLPGASTTSVASRLGHTPMASSVVVLGGGVGGGGGYNSHQGQGGHSPSPSTATQPQSKASNALIDAHPSGGSYASTSVMPHNTAKPFDPNEDDPLEHSHSIRSGSSGDANSSHYVIAPSIQVRSEFPTITPNRPGGGGGGGGGSASGSTTPGGTVSAAAGAEGANGTQPLTCIVIVELASRRTGPLPGQQSPMVSEAYMIGNGNSPNGQGGHAYGSQNGGGGMRPLPEEEEYNQQTVTTRNGGGGRPAPPSRQGTMMSEMDHHPTHHHQHHSQHQHQQHHGHHQHHPSESVASPAGTMTTQTESMIKGGPAATTKQTPVMRDMDVPNPAFASVAQDLHTRIADWKGHPMSGLGALQMFDILSVRRDALVREFYVYLFKEAIICVLEDKKKNTSALNRLLQSSGNGGTSSPIPGQNSETSSLASNATANKPVLRLKGRIYIRHIRRVHDTSTPSELSLTIDMEDERLESFILIFRDRTTLEGWRAIIAALVEQLRGGGAPGDPNALGRSKSRERLGNGGLAANAVNGGRRSPGPPPPAPSHQQAALLNEMEEFGASPAQSKHRVTSSSTATSAQSNYTEEERFAGNRATMSSAATSASKVPSTSSYYAQNAISDYGGNGMQNGYGAGQGHYSQHMRDVHSPTPTPGPATPTPMPHTSTAMPSNSLPPLPHTSMDLILVISLPPPNSAPSTAALKLRVIKNALDFVIGSLGTRDRLSLVTFEVGVGGKIRKTPFLRIGRGMGRERLGRFVDQIAFSGHRRIVEEDEGDDDERTGGANGDEEFLVRTGKDEKTDVVTGVNHALDTVLQRKAKNPISGMLLVSDASDSTRRAHMDLVLARAEAAKVPIHSFGWGRSHDPASLWLMSNHTSGTYTFVKDWYDLRPCLAGCIGGMMSIGLTSMKIHMKILDGGRFRIRKVSGGPDAVVSSDGRDVDVDVGELRYGEKKEMLVELELDHWGGGRQQAITDGGAMRHANATDQFVARMGLDALTIGDASPNLVDGMMDRMIDEVPVFEVDGSYFDPAVSKHVSRLAHPILLTVTILPPPASSRPASPNTEKPSDPVIVRRRMELLASDMITRALVLFSRKNYEQALKIMSETRRILNTVLQTIGSNLGGLNAPTSRSRKELLTLSAIRALQAVLQDIQILTDAMDDNPELFAHDHRNLGAQQGMILRYQKSWSGRTAIEKLFWTTDSSIDLVQRSNDWVSIRD</sequence>
<dbReference type="Gene3D" id="3.30.40.10">
    <property type="entry name" value="Zinc/RING finger domain, C3HC4 (zinc finger)"/>
    <property type="match status" value="1"/>
</dbReference>
<feature type="compositionally biased region" description="Low complexity" evidence="2">
    <location>
        <begin position="337"/>
        <end position="352"/>
    </location>
</feature>
<dbReference type="Gene3D" id="3.40.50.410">
    <property type="entry name" value="von Willebrand factor, type A domain"/>
    <property type="match status" value="1"/>
</dbReference>
<dbReference type="Pfam" id="PF13768">
    <property type="entry name" value="VWA_3"/>
    <property type="match status" value="1"/>
</dbReference>
<keyword evidence="1" id="KW-0862">Zinc</keyword>
<dbReference type="HOGENOM" id="CLU_003080_0_0_1"/>
<dbReference type="GO" id="GO:0005634">
    <property type="term" value="C:nucleus"/>
    <property type="evidence" value="ECO:0007669"/>
    <property type="project" value="TreeGrafter"/>
</dbReference>
<dbReference type="PROSITE" id="PS50089">
    <property type="entry name" value="ZF_RING_2"/>
    <property type="match status" value="1"/>
</dbReference>
<dbReference type="CDD" id="cd13246">
    <property type="entry name" value="PH_Scd1"/>
    <property type="match status" value="1"/>
</dbReference>